<evidence type="ECO:0000313" key="3">
    <source>
        <dbReference type="EMBL" id="GAA0366332.1"/>
    </source>
</evidence>
<dbReference type="InterPro" id="IPR006626">
    <property type="entry name" value="PbH1"/>
</dbReference>
<keyword evidence="4" id="KW-1185">Reference proteome</keyword>
<accession>A0ABN0XK83</accession>
<feature type="domain" description="Right handed beta helix" evidence="2">
    <location>
        <begin position="412"/>
        <end position="557"/>
    </location>
</feature>
<reference evidence="3 4" key="1">
    <citation type="journal article" date="2019" name="Int. J. Syst. Evol. Microbiol.">
        <title>The Global Catalogue of Microorganisms (GCM) 10K type strain sequencing project: providing services to taxonomists for standard genome sequencing and annotation.</title>
        <authorList>
            <consortium name="The Broad Institute Genomics Platform"/>
            <consortium name="The Broad Institute Genome Sequencing Center for Infectious Disease"/>
            <person name="Wu L."/>
            <person name="Ma J."/>
        </authorList>
    </citation>
    <scope>NUCLEOTIDE SEQUENCE [LARGE SCALE GENOMIC DNA]</scope>
    <source>
        <strain evidence="3 4">JCM 3146</strain>
    </source>
</reference>
<dbReference type="Gene3D" id="2.160.20.10">
    <property type="entry name" value="Single-stranded right-handed beta-helix, Pectin lyase-like"/>
    <property type="match status" value="2"/>
</dbReference>
<proteinExistence type="predicted"/>
<feature type="region of interest" description="Disordered" evidence="1">
    <location>
        <begin position="390"/>
        <end position="421"/>
    </location>
</feature>
<dbReference type="RefSeq" id="WP_252799047.1">
    <property type="nucleotide sequence ID" value="NZ_BAAABM010000066.1"/>
</dbReference>
<dbReference type="InterPro" id="IPR039448">
    <property type="entry name" value="Beta_helix"/>
</dbReference>
<dbReference type="Proteomes" id="UP001501822">
    <property type="component" value="Unassembled WGS sequence"/>
</dbReference>
<organism evidence="3 4">
    <name type="scientific">Actinoallomurus spadix</name>
    <dbReference type="NCBI Taxonomy" id="79912"/>
    <lineage>
        <taxon>Bacteria</taxon>
        <taxon>Bacillati</taxon>
        <taxon>Actinomycetota</taxon>
        <taxon>Actinomycetes</taxon>
        <taxon>Streptosporangiales</taxon>
        <taxon>Thermomonosporaceae</taxon>
        <taxon>Actinoallomurus</taxon>
    </lineage>
</organism>
<dbReference type="SMART" id="SM00710">
    <property type="entry name" value="PbH1"/>
    <property type="match status" value="8"/>
</dbReference>
<evidence type="ECO:0000256" key="1">
    <source>
        <dbReference type="SAM" id="MobiDB-lite"/>
    </source>
</evidence>
<dbReference type="EMBL" id="BAAABM010000066">
    <property type="protein sequence ID" value="GAA0366332.1"/>
    <property type="molecule type" value="Genomic_DNA"/>
</dbReference>
<protein>
    <recommendedName>
        <fullName evidence="2">Right handed beta helix domain-containing protein</fullName>
    </recommendedName>
</protein>
<name>A0ABN0XK83_9ACTN</name>
<comment type="caution">
    <text evidence="3">The sequence shown here is derived from an EMBL/GenBank/DDBJ whole genome shotgun (WGS) entry which is preliminary data.</text>
</comment>
<gene>
    <name evidence="3" type="ORF">GCM10010151_65330</name>
</gene>
<feature type="compositionally biased region" description="Polar residues" evidence="1">
    <location>
        <begin position="390"/>
        <end position="404"/>
    </location>
</feature>
<dbReference type="InterPro" id="IPR011050">
    <property type="entry name" value="Pectin_lyase_fold/virulence"/>
</dbReference>
<sequence length="659" mass="68994">MAAPDSGEAAPRRRGRRLVTTVLVLGLAAGGTYAYVQYTKKAPGLPAVDDVSPNDARQEAALVDQESQRIMQTNAVLTSTLRRGGTRAAAMRQPNIFGSSIGKTLVLPQRSRPYYVADLQKYAQRDFQRQNDGSYVLGVNVFVASGAKLVLQSSSGPLTIRMKSVPGSFTSIVGFGASIRINGSAQNPVRIMSWNEQAGATDTRLGDGRAYIRAIGGEFQMKYAQVSDLGFWSGPTGGIAMTGSDRPDAAAERVDPRASAPKRVRLADGTTDTTRGSGDEVEVTTSNGRTSVGFLVPTANLVTGSVDHSTIRGDAYGIFVSASDATQITNNRIENSQVNGVLMHRFARNASIENTTVTGSRGDGFVLSRGTENVRITGCTAADNGGNGFTLNGQPLANGPSASGESPRAYGDSSVTSSTARDNRRYGVELLGGTHLAVQTSKVVGGDMGIVASGDATGVQISGNQLSGQDRQGIVLRGGVTSANVAGNIVDDTETAIYLRDSTGSVIGNTVQSASRHGVSLVGQVGGARITGNTFGGAGTSALDVSRAKGTAAISNNGTAGWHDTAGFWTEVRRVAKPMNIIWTLVFLLVVVSALRSRGSGLRIGRRHVHPYEGQRTLEQRPVLALQRARKVPTTETSPDLLAIALPSGGADDQVREAL</sequence>
<dbReference type="InterPro" id="IPR012334">
    <property type="entry name" value="Pectin_lyas_fold"/>
</dbReference>
<evidence type="ECO:0000259" key="2">
    <source>
        <dbReference type="Pfam" id="PF13229"/>
    </source>
</evidence>
<feature type="domain" description="Right handed beta helix" evidence="2">
    <location>
        <begin position="306"/>
        <end position="392"/>
    </location>
</feature>
<evidence type="ECO:0000313" key="4">
    <source>
        <dbReference type="Proteomes" id="UP001501822"/>
    </source>
</evidence>
<dbReference type="SUPFAM" id="SSF51126">
    <property type="entry name" value="Pectin lyase-like"/>
    <property type="match status" value="1"/>
</dbReference>
<dbReference type="Pfam" id="PF13229">
    <property type="entry name" value="Beta_helix"/>
    <property type="match status" value="2"/>
</dbReference>